<reference evidence="2 3" key="1">
    <citation type="journal article" date="2011" name="Genome Res.">
        <title>Phylogeny-wide analysis of social amoeba genomes highlights ancient origins for complex intercellular communication.</title>
        <authorList>
            <person name="Heidel A.J."/>
            <person name="Lawal H.M."/>
            <person name="Felder M."/>
            <person name="Schilde C."/>
            <person name="Helps N.R."/>
            <person name="Tunggal B."/>
            <person name="Rivero F."/>
            <person name="John U."/>
            <person name="Schleicher M."/>
            <person name="Eichinger L."/>
            <person name="Platzer M."/>
            <person name="Noegel A.A."/>
            <person name="Schaap P."/>
            <person name="Gloeckner G."/>
        </authorList>
    </citation>
    <scope>NUCLEOTIDE SEQUENCE [LARGE SCALE GENOMIC DNA]</scope>
    <source>
        <strain evidence="3">ATCC 26659 / Pp 5 / PN500</strain>
    </source>
</reference>
<name>D3BC99_HETP5</name>
<evidence type="ECO:0000313" key="2">
    <source>
        <dbReference type="EMBL" id="EFA80889.1"/>
    </source>
</evidence>
<dbReference type="GO" id="GO:0006635">
    <property type="term" value="P:fatty acid beta-oxidation"/>
    <property type="evidence" value="ECO:0007669"/>
    <property type="project" value="InterPro"/>
</dbReference>
<dbReference type="InParanoid" id="D3BC99"/>
<dbReference type="RefSeq" id="XP_020433008.1">
    <property type="nucleotide sequence ID" value="XM_020576988.1"/>
</dbReference>
<evidence type="ECO:0000313" key="3">
    <source>
        <dbReference type="Proteomes" id="UP000001396"/>
    </source>
</evidence>
<dbReference type="Proteomes" id="UP000001396">
    <property type="component" value="Unassembled WGS sequence"/>
</dbReference>
<accession>D3BC99</accession>
<proteinExistence type="predicted"/>
<evidence type="ECO:0000259" key="1">
    <source>
        <dbReference type="Pfam" id="PF01756"/>
    </source>
</evidence>
<keyword evidence="3" id="KW-1185">Reference proteome</keyword>
<dbReference type="GeneID" id="31361608"/>
<dbReference type="InterPro" id="IPR036250">
    <property type="entry name" value="AcylCo_DH-like_C"/>
</dbReference>
<sequence length="353" mass="40462">MMTEYFNQCVQQDGHVNNQNKFILRIENIQGHLIPDDNLVSNKVAAKSIDNPLLPFSNVDKSLLKQTICPIRYREFKESFPLQVRKNLYETTHYLHSANKLSNPNIQTKLLSSMSKTIMFDLYNKTLAGFFQRPESPPFYCRPFCVGLKALYSRHSVNTMMDCKSYLGRNDIDIIHGDKINQLIHVSQFILHLPPLSSPPNNSFVIHDDPSNYLLHHVNLVELLRQRAMVKCNSLKQMIVSNEGCSLEKIPKENQIQALHKCGSLAVNVATAHLEYKMLEDLLLSKTDIIRQPILSRLVLLDTLVKIQDDLGWIVSNRLLSEEVSMAIPFLIYDLSHVLTPHILTLVDSFELQ</sequence>
<dbReference type="SUPFAM" id="SSF47203">
    <property type="entry name" value="Acyl-CoA dehydrogenase C-terminal domain-like"/>
    <property type="match status" value="1"/>
</dbReference>
<dbReference type="EMBL" id="ADBJ01000027">
    <property type="protein sequence ID" value="EFA80889.1"/>
    <property type="molecule type" value="Genomic_DNA"/>
</dbReference>
<dbReference type="Gene3D" id="1.20.140.10">
    <property type="entry name" value="Butyryl-CoA Dehydrogenase, subunit A, domain 3"/>
    <property type="match status" value="1"/>
</dbReference>
<dbReference type="Pfam" id="PF01756">
    <property type="entry name" value="ACOX"/>
    <property type="match status" value="1"/>
</dbReference>
<dbReference type="AlphaFoldDB" id="D3BC99"/>
<organism evidence="2 3">
    <name type="scientific">Heterostelium pallidum (strain ATCC 26659 / Pp 5 / PN500)</name>
    <name type="common">Cellular slime mold</name>
    <name type="synonym">Polysphondylium pallidum</name>
    <dbReference type="NCBI Taxonomy" id="670386"/>
    <lineage>
        <taxon>Eukaryota</taxon>
        <taxon>Amoebozoa</taxon>
        <taxon>Evosea</taxon>
        <taxon>Eumycetozoa</taxon>
        <taxon>Dictyostelia</taxon>
        <taxon>Acytosteliales</taxon>
        <taxon>Acytosteliaceae</taxon>
        <taxon>Heterostelium</taxon>
    </lineage>
</organism>
<gene>
    <name evidence="2" type="ORF">PPL_06124</name>
</gene>
<comment type="caution">
    <text evidence="2">The sequence shown here is derived from an EMBL/GenBank/DDBJ whole genome shotgun (WGS) entry which is preliminary data.</text>
</comment>
<dbReference type="InterPro" id="IPR002655">
    <property type="entry name" value="Acyl-CoA_oxidase_C"/>
</dbReference>
<dbReference type="GO" id="GO:0005777">
    <property type="term" value="C:peroxisome"/>
    <property type="evidence" value="ECO:0007669"/>
    <property type="project" value="InterPro"/>
</dbReference>
<feature type="domain" description="Acyl-CoA oxidase C-terminal" evidence="1">
    <location>
        <begin position="252"/>
        <end position="352"/>
    </location>
</feature>
<dbReference type="GO" id="GO:0003997">
    <property type="term" value="F:acyl-CoA oxidase activity"/>
    <property type="evidence" value="ECO:0007669"/>
    <property type="project" value="InterPro"/>
</dbReference>
<protein>
    <recommendedName>
        <fullName evidence="1">Acyl-CoA oxidase C-terminal domain-containing protein</fullName>
    </recommendedName>
</protein>